<evidence type="ECO:0000256" key="2">
    <source>
        <dbReference type="ARBA" id="ARBA00008164"/>
    </source>
</evidence>
<dbReference type="GO" id="GO:0007005">
    <property type="term" value="P:mitochondrion organization"/>
    <property type="evidence" value="ECO:0007669"/>
    <property type="project" value="TreeGrafter"/>
</dbReference>
<comment type="similarity">
    <text evidence="2">Belongs to the band 7/mec-2 family.</text>
</comment>
<dbReference type="GO" id="GO:0005739">
    <property type="term" value="C:mitochondrion"/>
    <property type="evidence" value="ECO:0007669"/>
    <property type="project" value="UniProtKB-SubCell"/>
</dbReference>
<gene>
    <name evidence="6" type="ORF">RND71_032961</name>
</gene>
<evidence type="ECO:0000256" key="1">
    <source>
        <dbReference type="ARBA" id="ARBA00004173"/>
    </source>
</evidence>
<comment type="subcellular location">
    <subcellularLocation>
        <location evidence="1">Mitochondrion</location>
    </subcellularLocation>
</comment>
<accession>A0AAE1RA77</accession>
<evidence type="ECO:0000256" key="3">
    <source>
        <dbReference type="ARBA" id="ARBA00023128"/>
    </source>
</evidence>
<dbReference type="Proteomes" id="UP001291623">
    <property type="component" value="Unassembled WGS sequence"/>
</dbReference>
<proteinExistence type="inferred from homology"/>
<evidence type="ECO:0000313" key="7">
    <source>
        <dbReference type="Proteomes" id="UP001291623"/>
    </source>
</evidence>
<evidence type="ECO:0000259" key="5">
    <source>
        <dbReference type="Pfam" id="PF16200"/>
    </source>
</evidence>
<dbReference type="InterPro" id="IPR001107">
    <property type="entry name" value="Band_7"/>
</dbReference>
<feature type="domain" description="Band 7" evidence="4">
    <location>
        <begin position="11"/>
        <end position="110"/>
    </location>
</feature>
<organism evidence="6 7">
    <name type="scientific">Anisodus tanguticus</name>
    <dbReference type="NCBI Taxonomy" id="243964"/>
    <lineage>
        <taxon>Eukaryota</taxon>
        <taxon>Viridiplantae</taxon>
        <taxon>Streptophyta</taxon>
        <taxon>Embryophyta</taxon>
        <taxon>Tracheophyta</taxon>
        <taxon>Spermatophyta</taxon>
        <taxon>Magnoliopsida</taxon>
        <taxon>eudicotyledons</taxon>
        <taxon>Gunneridae</taxon>
        <taxon>Pentapetalae</taxon>
        <taxon>asterids</taxon>
        <taxon>lamiids</taxon>
        <taxon>Solanales</taxon>
        <taxon>Solanaceae</taxon>
        <taxon>Solanoideae</taxon>
        <taxon>Hyoscyameae</taxon>
        <taxon>Anisodus</taxon>
    </lineage>
</organism>
<evidence type="ECO:0008006" key="8">
    <source>
        <dbReference type="Google" id="ProtNLM"/>
    </source>
</evidence>
<dbReference type="InterPro" id="IPR032435">
    <property type="entry name" value="STML2-like_C"/>
</dbReference>
<name>A0AAE1RA77_9SOLA</name>
<reference evidence="6" key="1">
    <citation type="submission" date="2023-12" db="EMBL/GenBank/DDBJ databases">
        <title>Genome assembly of Anisodus tanguticus.</title>
        <authorList>
            <person name="Wang Y.-J."/>
        </authorList>
    </citation>
    <scope>NUCLEOTIDE SEQUENCE</scope>
    <source>
        <strain evidence="6">KB-2021</strain>
        <tissue evidence="6">Leaf</tissue>
    </source>
</reference>
<dbReference type="PANTHER" id="PTHR43327">
    <property type="entry name" value="STOMATIN-LIKE PROTEIN 2, MITOCHONDRIAL"/>
    <property type="match status" value="1"/>
</dbReference>
<dbReference type="GO" id="GO:0016020">
    <property type="term" value="C:membrane"/>
    <property type="evidence" value="ECO:0007669"/>
    <property type="project" value="InterPro"/>
</dbReference>
<keyword evidence="7" id="KW-1185">Reference proteome</keyword>
<dbReference type="InterPro" id="IPR001972">
    <property type="entry name" value="Stomatin_HflK_fam"/>
</dbReference>
<dbReference type="AlphaFoldDB" id="A0AAE1RA77"/>
<dbReference type="EMBL" id="JAVYJV010000018">
    <property type="protein sequence ID" value="KAK4346622.1"/>
    <property type="molecule type" value="Genomic_DNA"/>
</dbReference>
<sequence length="227" mass="24749">MHHDADNIDPVLASYGSEDPVYSVVQLAQTVMCKVLGKITLDKTFEELIELNRSILNSINDRPLRTDWGLECLRYEIKEISPPKGVKVAMEKQAEAELKKRAKALISEGQRQAAINVADGKKMAVILESEAAKRDQVNRAKGEADAILANAQATARAITEVSRAILENGGADATSLRVAEQYVEVFEKINKMATVTLLPEDSSDAASLISQGVAIHSKSFQLLCLSE</sequence>
<evidence type="ECO:0000313" key="6">
    <source>
        <dbReference type="EMBL" id="KAK4346622.1"/>
    </source>
</evidence>
<feature type="domain" description="STML2-like C-terminal extension" evidence="5">
    <location>
        <begin position="160"/>
        <end position="218"/>
    </location>
</feature>
<dbReference type="Pfam" id="PF01145">
    <property type="entry name" value="Band_7"/>
    <property type="match status" value="1"/>
</dbReference>
<protein>
    <recommendedName>
        <fullName evidence="8">Band 7 domain-containing protein</fullName>
    </recommendedName>
</protein>
<evidence type="ECO:0000259" key="4">
    <source>
        <dbReference type="Pfam" id="PF01145"/>
    </source>
</evidence>
<dbReference type="InterPro" id="IPR050710">
    <property type="entry name" value="Band7/mec-2_domain"/>
</dbReference>
<dbReference type="Pfam" id="PF16200">
    <property type="entry name" value="Band_7_C"/>
    <property type="match status" value="1"/>
</dbReference>
<dbReference type="PRINTS" id="PR00721">
    <property type="entry name" value="STOMATIN"/>
</dbReference>
<comment type="caution">
    <text evidence="6">The sequence shown here is derived from an EMBL/GenBank/DDBJ whole genome shotgun (WGS) entry which is preliminary data.</text>
</comment>
<dbReference type="InterPro" id="IPR036013">
    <property type="entry name" value="Band_7/SPFH_dom_sf"/>
</dbReference>
<dbReference type="PANTHER" id="PTHR43327:SF10">
    <property type="entry name" value="STOMATIN-LIKE PROTEIN 2, MITOCHONDRIAL"/>
    <property type="match status" value="1"/>
</dbReference>
<dbReference type="SUPFAM" id="SSF117892">
    <property type="entry name" value="Band 7/SPFH domain"/>
    <property type="match status" value="1"/>
</dbReference>
<keyword evidence="3" id="KW-0496">Mitochondrion</keyword>
<dbReference type="Gene3D" id="3.30.479.30">
    <property type="entry name" value="Band 7 domain"/>
    <property type="match status" value="1"/>
</dbReference>